<dbReference type="RefSeq" id="WP_316987716.1">
    <property type="nucleotide sequence ID" value="NZ_JAWDKS010000008.1"/>
</dbReference>
<name>A0A8E6RSB9_SALET</name>
<protein>
    <submittedName>
        <fullName evidence="2">Uncharacterized protein</fullName>
    </submittedName>
</protein>
<organism evidence="2">
    <name type="scientific">Salmonella enterica subsp. enterica serovar Shamba</name>
    <dbReference type="NCBI Taxonomy" id="2565017"/>
    <lineage>
        <taxon>Bacteria</taxon>
        <taxon>Pseudomonadati</taxon>
        <taxon>Pseudomonadota</taxon>
        <taxon>Gammaproteobacteria</taxon>
        <taxon>Enterobacterales</taxon>
        <taxon>Enterobacteriaceae</taxon>
        <taxon>Salmonella</taxon>
    </lineage>
</organism>
<evidence type="ECO:0000313" key="2">
    <source>
        <dbReference type="EMBL" id="QVS52539.1"/>
    </source>
</evidence>
<proteinExistence type="predicted"/>
<accession>A0A8E6RSB9</accession>
<reference evidence="2" key="1">
    <citation type="submission" date="2018-07" db="EMBL/GenBank/DDBJ databases">
        <authorList>
            <consortium name="GenomeTrakr network: Whole genome sequencing for foodborne pathogen traceback"/>
        </authorList>
    </citation>
    <scope>NUCLEOTIDE SEQUENCE</scope>
    <source>
        <strain evidence="2">CFSAN029516</strain>
    </source>
</reference>
<keyword evidence="1" id="KW-1133">Transmembrane helix</keyword>
<evidence type="ECO:0000256" key="1">
    <source>
        <dbReference type="SAM" id="Phobius"/>
    </source>
</evidence>
<sequence length="177" mass="20898">MTTWVEVVDTAVKIGLGGIITLTGTFIISRMNHKHEFNKDKSRRYYDCLEVVSEQIEDMTHVSLRYWALVIEWVRNNEQYGLGLTEKRQEELNKTKSDLFDQFKNLTVAESKLLLLGLTESSLFLRDYGDYLKEMRRNYYDGKPNIKESDMEEVRTTLLRKREDLFKSLSSDYKKGF</sequence>
<keyword evidence="1" id="KW-0812">Transmembrane</keyword>
<dbReference type="EMBL" id="CP074648">
    <property type="protein sequence ID" value="QVS52539.1"/>
    <property type="molecule type" value="Genomic_DNA"/>
</dbReference>
<feature type="transmembrane region" description="Helical" evidence="1">
    <location>
        <begin position="12"/>
        <end position="29"/>
    </location>
</feature>
<keyword evidence="1" id="KW-0472">Membrane</keyword>
<dbReference type="AlphaFoldDB" id="A0A8E6RSB9"/>
<gene>
    <name evidence="2" type="ORF">UM34_08405</name>
</gene>
<reference evidence="2" key="2">
    <citation type="submission" date="2021-05" db="EMBL/GenBank/DDBJ databases">
        <title>Whole genome PacBio Sequel sequence of Salmonella enterica subsp. enterica.</title>
        <authorList>
            <person name="Hoffmann M."/>
            <person name="Balkey M."/>
            <person name="Luo Y."/>
        </authorList>
    </citation>
    <scope>NUCLEOTIDE SEQUENCE</scope>
    <source>
        <strain evidence="2">CFSAN029516</strain>
    </source>
</reference>